<dbReference type="Proteomes" id="UP000597341">
    <property type="component" value="Unassembled WGS sequence"/>
</dbReference>
<evidence type="ECO:0000256" key="7">
    <source>
        <dbReference type="ARBA" id="ARBA00023159"/>
    </source>
</evidence>
<dbReference type="InterPro" id="IPR024187">
    <property type="entry name" value="Sig_transdc_resp-reg_cit/mal"/>
</dbReference>
<organism evidence="12 13">
    <name type="scientific">Nocardioides flavus</name>
    <name type="common">ex Wang et al. 2016</name>
    <dbReference type="NCBI Taxonomy" id="2058780"/>
    <lineage>
        <taxon>Bacteria</taxon>
        <taxon>Bacillati</taxon>
        <taxon>Actinomycetota</taxon>
        <taxon>Actinomycetes</taxon>
        <taxon>Propionibacteriales</taxon>
        <taxon>Nocardioidaceae</taxon>
        <taxon>Nocardioides</taxon>
    </lineage>
</organism>
<evidence type="ECO:0000256" key="1">
    <source>
        <dbReference type="ARBA" id="ARBA00004496"/>
    </source>
</evidence>
<dbReference type="PROSITE" id="PS50110">
    <property type="entry name" value="RESPONSE_REGULATORY"/>
    <property type="match status" value="1"/>
</dbReference>
<comment type="subcellular location">
    <subcellularLocation>
        <location evidence="1 9">Cytoplasm</location>
    </subcellularLocation>
</comment>
<dbReference type="SMART" id="SM00448">
    <property type="entry name" value="REC"/>
    <property type="match status" value="1"/>
</dbReference>
<dbReference type="Pfam" id="PF00072">
    <property type="entry name" value="Response_reg"/>
    <property type="match status" value="1"/>
</dbReference>
<keyword evidence="2 9" id="KW-0963">Cytoplasm</keyword>
<dbReference type="SUPFAM" id="SSF52172">
    <property type="entry name" value="CheY-like"/>
    <property type="match status" value="1"/>
</dbReference>
<keyword evidence="8 9" id="KW-0804">Transcription</keyword>
<proteinExistence type="predicted"/>
<dbReference type="PANTHER" id="PTHR45526:SF1">
    <property type="entry name" value="TRANSCRIPTIONAL REGULATORY PROTEIN DCUR-RELATED"/>
    <property type="match status" value="1"/>
</dbReference>
<protein>
    <recommendedName>
        <fullName evidence="9">Transcriptional regulatory protein</fullName>
    </recommendedName>
</protein>
<reference evidence="13" key="1">
    <citation type="journal article" date="2019" name="Int. J. Syst. Evol. Microbiol.">
        <title>The Global Catalogue of Microorganisms (GCM) 10K type strain sequencing project: providing services to taxonomists for standard genome sequencing and annotation.</title>
        <authorList>
            <consortium name="The Broad Institute Genomics Platform"/>
            <consortium name="The Broad Institute Genome Sequencing Center for Infectious Disease"/>
            <person name="Wu L."/>
            <person name="Ma J."/>
        </authorList>
    </citation>
    <scope>NUCLEOTIDE SEQUENCE [LARGE SCALE GENOMIC DNA]</scope>
    <source>
        <strain evidence="13">CGMCC 1.12791</strain>
    </source>
</reference>
<dbReference type="Gene3D" id="3.40.50.2300">
    <property type="match status" value="1"/>
</dbReference>
<evidence type="ECO:0000256" key="2">
    <source>
        <dbReference type="ARBA" id="ARBA00022490"/>
    </source>
</evidence>
<sequence>MTGPADAITVLVVDDDFMVARIHTQFVERTDGFVVVGVASSGQAALDDVVRLRPDLVLLDVHLPDMTGIDVLRRLRAAGDDVGVLVVTAAREADTVRAAASGGAVHYLVKPFDYEDLRVRLESFRAARKALSGGAAPGQQDIDAVFGAAVVPPATTSLPKGLSPETADAVLASLGDAAELSAAECADRVGISRVSARRYLEHFVTRGAASVRLQYGGAGRPERRYRRALPDRHTPVSDSRW</sequence>
<evidence type="ECO:0000256" key="5">
    <source>
        <dbReference type="ARBA" id="ARBA00023015"/>
    </source>
</evidence>
<name>A0ABQ3HMU5_9ACTN</name>
<evidence type="ECO:0000313" key="13">
    <source>
        <dbReference type="Proteomes" id="UP000597341"/>
    </source>
</evidence>
<accession>A0ABQ3HMU5</accession>
<keyword evidence="13" id="KW-1185">Reference proteome</keyword>
<evidence type="ECO:0000313" key="12">
    <source>
        <dbReference type="EMBL" id="GHE17444.1"/>
    </source>
</evidence>
<dbReference type="CDD" id="cd19925">
    <property type="entry name" value="REC_citrate_TCS"/>
    <property type="match status" value="1"/>
</dbReference>
<feature type="domain" description="Response regulatory" evidence="11">
    <location>
        <begin position="9"/>
        <end position="125"/>
    </location>
</feature>
<keyword evidence="7 9" id="KW-0010">Activator</keyword>
<feature type="modified residue" description="4-aspartylphosphate" evidence="10">
    <location>
        <position position="60"/>
    </location>
</feature>
<evidence type="ECO:0000259" key="11">
    <source>
        <dbReference type="PROSITE" id="PS50110"/>
    </source>
</evidence>
<evidence type="ECO:0000256" key="3">
    <source>
        <dbReference type="ARBA" id="ARBA00022553"/>
    </source>
</evidence>
<gene>
    <name evidence="12" type="ORF">GCM10011376_20540</name>
</gene>
<keyword evidence="6 9" id="KW-0238">DNA-binding</keyword>
<evidence type="ECO:0000256" key="9">
    <source>
        <dbReference type="PIRNR" id="PIRNR006171"/>
    </source>
</evidence>
<dbReference type="PANTHER" id="PTHR45526">
    <property type="entry name" value="TRANSCRIPTIONAL REGULATORY PROTEIN DPIA"/>
    <property type="match status" value="1"/>
</dbReference>
<dbReference type="InterPro" id="IPR011006">
    <property type="entry name" value="CheY-like_superfamily"/>
</dbReference>
<evidence type="ECO:0000256" key="8">
    <source>
        <dbReference type="ARBA" id="ARBA00023163"/>
    </source>
</evidence>
<evidence type="ECO:0000256" key="10">
    <source>
        <dbReference type="PROSITE-ProRule" id="PRU00169"/>
    </source>
</evidence>
<dbReference type="InterPro" id="IPR001789">
    <property type="entry name" value="Sig_transdc_resp-reg_receiver"/>
</dbReference>
<evidence type="ECO:0000256" key="4">
    <source>
        <dbReference type="ARBA" id="ARBA00023012"/>
    </source>
</evidence>
<evidence type="ECO:0000256" key="6">
    <source>
        <dbReference type="ARBA" id="ARBA00023125"/>
    </source>
</evidence>
<dbReference type="EMBL" id="BNAD01000004">
    <property type="protein sequence ID" value="GHE17444.1"/>
    <property type="molecule type" value="Genomic_DNA"/>
</dbReference>
<dbReference type="RefSeq" id="WP_191279363.1">
    <property type="nucleotide sequence ID" value="NZ_BNAD01000004.1"/>
</dbReference>
<comment type="caution">
    <text evidence="12">The sequence shown here is derived from an EMBL/GenBank/DDBJ whole genome shotgun (WGS) entry which is preliminary data.</text>
</comment>
<dbReference type="InterPro" id="IPR051271">
    <property type="entry name" value="2C-system_Tx_regulators"/>
</dbReference>
<keyword evidence="4 9" id="KW-0902">Two-component regulatory system</keyword>
<keyword evidence="5 9" id="KW-0805">Transcription regulation</keyword>
<keyword evidence="3 10" id="KW-0597">Phosphoprotein</keyword>
<dbReference type="PIRSF" id="PIRSF006171">
    <property type="entry name" value="RR_citrat_malat"/>
    <property type="match status" value="1"/>
</dbReference>